<dbReference type="EMBL" id="GGLE01005862">
    <property type="protein sequence ID" value="MBY09988.1"/>
    <property type="molecule type" value="Transcribed_RNA"/>
</dbReference>
<accession>A0A2R5LKN1</accession>
<sequence>MACYFEMLRRVLPPCDRTNKRKRARAKVLKAAMEHLKFMESTILFLDGTLQDLNNIKRTFRCIVENQDINMTAPTEQNEVSVLTDTPSSSDRGGNKPYTNHRRKHMFAQHNDASNETTQGRSPLGDVTSKVASIANTALKPHGHRSYNDGTTMKVVAMRQPVLIEENCILGGFLALEEVQVVPSEDISIEQLETFDYTDDEQIVPEVGGVQTSYLQWTTQEPLNLKVAKSATAGDPLLGSAQQPGNSSPDLPLSAFSDLCWSSAGWASDGEAAASSQELLEQC</sequence>
<feature type="region of interest" description="Disordered" evidence="1">
    <location>
        <begin position="74"/>
        <end position="100"/>
    </location>
</feature>
<dbReference type="PROSITE" id="PS50888">
    <property type="entry name" value="BHLH"/>
    <property type="match status" value="1"/>
</dbReference>
<dbReference type="CDD" id="cd00083">
    <property type="entry name" value="bHLH_SF"/>
    <property type="match status" value="1"/>
</dbReference>
<feature type="domain" description="BHLH" evidence="2">
    <location>
        <begin position="1"/>
        <end position="39"/>
    </location>
</feature>
<name>A0A2R5LKN1_9ACAR</name>
<feature type="compositionally biased region" description="Polar residues" evidence="1">
    <location>
        <begin position="74"/>
        <end position="92"/>
    </location>
</feature>
<evidence type="ECO:0000256" key="1">
    <source>
        <dbReference type="SAM" id="MobiDB-lite"/>
    </source>
</evidence>
<dbReference type="GO" id="GO:0046983">
    <property type="term" value="F:protein dimerization activity"/>
    <property type="evidence" value="ECO:0007669"/>
    <property type="project" value="InterPro"/>
</dbReference>
<reference evidence="3" key="1">
    <citation type="submission" date="2018-03" db="EMBL/GenBank/DDBJ databases">
        <title>The relapsing fever spirochete Borrelia turicatae persists in the highly oxidative environment of its soft-bodied tick vector.</title>
        <authorList>
            <person name="Bourret T.J."/>
            <person name="Boyle W.K."/>
            <person name="Valenzuela J.G."/>
            <person name="Oliveira F."/>
            <person name="Lopez J.E."/>
        </authorList>
    </citation>
    <scope>NUCLEOTIDE SEQUENCE</scope>
    <source>
        <strain evidence="3">Kansas strain/isolate</strain>
        <tissue evidence="3">Salivary glands</tissue>
    </source>
</reference>
<evidence type="ECO:0000313" key="3">
    <source>
        <dbReference type="EMBL" id="MBY09988.1"/>
    </source>
</evidence>
<evidence type="ECO:0000259" key="2">
    <source>
        <dbReference type="PROSITE" id="PS50888"/>
    </source>
</evidence>
<dbReference type="AlphaFoldDB" id="A0A2R5LKN1"/>
<organism evidence="3">
    <name type="scientific">Ornithodoros turicata</name>
    <dbReference type="NCBI Taxonomy" id="34597"/>
    <lineage>
        <taxon>Eukaryota</taxon>
        <taxon>Metazoa</taxon>
        <taxon>Ecdysozoa</taxon>
        <taxon>Arthropoda</taxon>
        <taxon>Chelicerata</taxon>
        <taxon>Arachnida</taxon>
        <taxon>Acari</taxon>
        <taxon>Parasitiformes</taxon>
        <taxon>Ixodida</taxon>
        <taxon>Ixodoidea</taxon>
        <taxon>Argasidae</taxon>
        <taxon>Ornithodorinae</taxon>
        <taxon>Ornithodoros</taxon>
    </lineage>
</organism>
<proteinExistence type="predicted"/>
<protein>
    <recommendedName>
        <fullName evidence="2">BHLH domain-containing protein</fullName>
    </recommendedName>
</protein>
<dbReference type="InterPro" id="IPR011598">
    <property type="entry name" value="bHLH_dom"/>
</dbReference>